<keyword evidence="2" id="KW-1185">Reference proteome</keyword>
<reference evidence="1 2" key="1">
    <citation type="journal article" date="2020" name="Fungal Divers.">
        <title>Resolving the Mortierellaceae phylogeny through synthesis of multi-gene phylogenetics and phylogenomics.</title>
        <authorList>
            <person name="Vandepol N."/>
            <person name="Liber J."/>
            <person name="Desiro A."/>
            <person name="Na H."/>
            <person name="Kennedy M."/>
            <person name="Barry K."/>
            <person name="Grigoriev I.V."/>
            <person name="Miller A.N."/>
            <person name="O'Donnell K."/>
            <person name="Stajich J.E."/>
            <person name="Bonito G."/>
        </authorList>
    </citation>
    <scope>NUCLEOTIDE SEQUENCE [LARGE SCALE GENOMIC DNA]</scope>
    <source>
        <strain evidence="1 2">AD045</strain>
    </source>
</reference>
<comment type="caution">
    <text evidence="1">The sequence shown here is derived from an EMBL/GenBank/DDBJ whole genome shotgun (WGS) entry which is preliminary data.</text>
</comment>
<organism evidence="1 2">
    <name type="scientific">Linnemannia gamsii</name>
    <dbReference type="NCBI Taxonomy" id="64522"/>
    <lineage>
        <taxon>Eukaryota</taxon>
        <taxon>Fungi</taxon>
        <taxon>Fungi incertae sedis</taxon>
        <taxon>Mucoromycota</taxon>
        <taxon>Mortierellomycotina</taxon>
        <taxon>Mortierellomycetes</taxon>
        <taxon>Mortierellales</taxon>
        <taxon>Mortierellaceae</taxon>
        <taxon>Linnemannia</taxon>
    </lineage>
</organism>
<proteinExistence type="predicted"/>
<protein>
    <submittedName>
        <fullName evidence="1">Uncharacterized protein</fullName>
    </submittedName>
</protein>
<gene>
    <name evidence="1" type="ORF">BGZ96_005971</name>
</gene>
<dbReference type="Proteomes" id="UP001194696">
    <property type="component" value="Unassembled WGS sequence"/>
</dbReference>
<name>A0ABQ7K323_9FUNG</name>
<feature type="non-terminal residue" evidence="1">
    <location>
        <position position="1"/>
    </location>
</feature>
<dbReference type="EMBL" id="JAAAIM010000287">
    <property type="protein sequence ID" value="KAG0290550.1"/>
    <property type="molecule type" value="Genomic_DNA"/>
</dbReference>
<evidence type="ECO:0000313" key="2">
    <source>
        <dbReference type="Proteomes" id="UP001194696"/>
    </source>
</evidence>
<accession>A0ABQ7K323</accession>
<sequence>VFENLRDTKRIIAGLHDDRWRNKLHQMVNLNDGIVSGEEEQENGAEIRGLIREFFEDCYGESSPWEKS</sequence>
<evidence type="ECO:0000313" key="1">
    <source>
        <dbReference type="EMBL" id="KAG0290550.1"/>
    </source>
</evidence>